<evidence type="ECO:0000256" key="1">
    <source>
        <dbReference type="SAM" id="Phobius"/>
    </source>
</evidence>
<sequence>MRNKKSVLYGIKDLVRCHNCHCKGEIIWNAGSKEIQLVPVSVIIRNFSHFYDAKKRVFNINKHGNATFKQKASYTVAGSCFWTMVMLLANYFSLKVSLKETALTPTESFCYQEYKKCLMEKNIVYEHCWQEMYSCREVGEFRHSLFISTKETVKPAEKELSFTEYENLVNKRLCFANRFADRKFCQDLCNQSLEQKVECEALCTALISDGDICPGQENCPFGCPCPEFRCKNYTKRKQLFWKEFVVSEDENIENPASLCLAYQESINDRICEMVVFPEMLKTNLTGNDFVLEGDFFGLNYEVCNVVFQGQNHVITSFGALAQLAEKDGGTGINYVVKVKPMAKYDYWKNGFSFESYSTCGVGFEDQDRIIICSPSDDLFGCYFYSAGNRFSRFRQEIPYISASRSNMIYFKGEVHIFTQSVVDSTLSTINTLSSSLTWRRWSFYLNRRRNGAWAQYATGIFPVADDKGINVFVQSFFEDGRRSQYVYRLTELFRLIHGTWVKLAEHRRDANSIFSLTGIGANWASDLMNTIKTGGKAWQVDGEFYFEDYSEYFCVTADNFTDETETGVFEGHIRAWKCQVGYKARLYKLEMRHNRVSSWMKFPSEETTLNRVPAGWFSIENRKTYLIF</sequence>
<reference evidence="2" key="1">
    <citation type="journal article" date="2010" name="Science">
        <title>Plasticity of animal genome architecture unmasked by rapid evolution of a pelagic tunicate.</title>
        <authorList>
            <person name="Denoeud F."/>
            <person name="Henriet S."/>
            <person name="Mungpakdee S."/>
            <person name="Aury J.M."/>
            <person name="Da Silva C."/>
            <person name="Brinkmann H."/>
            <person name="Mikhaleva J."/>
            <person name="Olsen L.C."/>
            <person name="Jubin C."/>
            <person name="Canestro C."/>
            <person name="Bouquet J.M."/>
            <person name="Danks G."/>
            <person name="Poulain J."/>
            <person name="Campsteijn C."/>
            <person name="Adamski M."/>
            <person name="Cross I."/>
            <person name="Yadetie F."/>
            <person name="Muffato M."/>
            <person name="Louis A."/>
            <person name="Butcher S."/>
            <person name="Tsagkogeorga G."/>
            <person name="Konrad A."/>
            <person name="Singh S."/>
            <person name="Jensen M.F."/>
            <person name="Cong E.H."/>
            <person name="Eikeseth-Otteraa H."/>
            <person name="Noel B."/>
            <person name="Anthouard V."/>
            <person name="Porcel B.M."/>
            <person name="Kachouri-Lafond R."/>
            <person name="Nishino A."/>
            <person name="Ugolini M."/>
            <person name="Chourrout P."/>
            <person name="Nishida H."/>
            <person name="Aasland R."/>
            <person name="Huzurbazar S."/>
            <person name="Westhof E."/>
            <person name="Delsuc F."/>
            <person name="Lehrach H."/>
            <person name="Reinhardt R."/>
            <person name="Weissenbach J."/>
            <person name="Roy S.W."/>
            <person name="Artiguenave F."/>
            <person name="Postlethwait J.H."/>
            <person name="Manak J.R."/>
            <person name="Thompson E.M."/>
            <person name="Jaillon O."/>
            <person name="Du Pasquier L."/>
            <person name="Boudinot P."/>
            <person name="Liberles D.A."/>
            <person name="Volff J.N."/>
            <person name="Philippe H."/>
            <person name="Lenhard B."/>
            <person name="Roest Crollius H."/>
            <person name="Wincker P."/>
            <person name="Chourrout D."/>
        </authorList>
    </citation>
    <scope>NUCLEOTIDE SEQUENCE [LARGE SCALE GENOMIC DNA]</scope>
</reference>
<dbReference type="EMBL" id="FN654398">
    <property type="protein sequence ID" value="CBY33145.1"/>
    <property type="molecule type" value="Genomic_DNA"/>
</dbReference>
<dbReference type="AlphaFoldDB" id="E4YC78"/>
<keyword evidence="1" id="KW-0812">Transmembrane</keyword>
<organism evidence="2">
    <name type="scientific">Oikopleura dioica</name>
    <name type="common">Tunicate</name>
    <dbReference type="NCBI Taxonomy" id="34765"/>
    <lineage>
        <taxon>Eukaryota</taxon>
        <taxon>Metazoa</taxon>
        <taxon>Chordata</taxon>
        <taxon>Tunicata</taxon>
        <taxon>Appendicularia</taxon>
        <taxon>Copelata</taxon>
        <taxon>Oikopleuridae</taxon>
        <taxon>Oikopleura</taxon>
    </lineage>
</organism>
<keyword evidence="1" id="KW-1133">Transmembrane helix</keyword>
<proteinExistence type="predicted"/>
<feature type="transmembrane region" description="Helical" evidence="1">
    <location>
        <begin position="72"/>
        <end position="92"/>
    </location>
</feature>
<protein>
    <submittedName>
        <fullName evidence="2">Uncharacterized protein</fullName>
    </submittedName>
</protein>
<gene>
    <name evidence="2" type="ORF">GSOID_T00021042001</name>
</gene>
<evidence type="ECO:0000313" key="2">
    <source>
        <dbReference type="EMBL" id="CBY33145.1"/>
    </source>
</evidence>
<name>E4YC78_OIKDI</name>
<dbReference type="Proteomes" id="UP000011014">
    <property type="component" value="Unassembled WGS sequence"/>
</dbReference>
<accession>E4YC78</accession>
<keyword evidence="1" id="KW-0472">Membrane</keyword>